<comment type="caution">
    <text evidence="2">The sequence shown here is derived from an EMBL/GenBank/DDBJ whole genome shotgun (WGS) entry which is preliminary data.</text>
</comment>
<gene>
    <name evidence="2" type="ORF">OCV51_01815</name>
</gene>
<feature type="domain" description="LarA-like N-terminal" evidence="1">
    <location>
        <begin position="11"/>
        <end position="204"/>
    </location>
</feature>
<dbReference type="InterPro" id="IPR048068">
    <property type="entry name" value="LarA-like"/>
</dbReference>
<dbReference type="RefSeq" id="WP_059068514.1">
    <property type="nucleotide sequence ID" value="NZ_JAOQJX010000002.1"/>
</dbReference>
<organism evidence="2 3">
    <name type="scientific">Faecalicatena acetigenes</name>
    <dbReference type="NCBI Taxonomy" id="2981790"/>
    <lineage>
        <taxon>Bacteria</taxon>
        <taxon>Bacillati</taxon>
        <taxon>Bacillota</taxon>
        <taxon>Clostridia</taxon>
        <taxon>Lachnospirales</taxon>
        <taxon>Lachnospiraceae</taxon>
        <taxon>Faecalicatena</taxon>
    </lineage>
</organism>
<name>A0ABT2T810_9FIRM</name>
<dbReference type="PANTHER" id="PTHR33171:SF17">
    <property type="entry name" value="LARA-LIKE N-TERMINAL DOMAIN-CONTAINING PROTEIN"/>
    <property type="match status" value="1"/>
</dbReference>
<dbReference type="Proteomes" id="UP001652394">
    <property type="component" value="Unassembled WGS sequence"/>
</dbReference>
<dbReference type="PANTHER" id="PTHR33171">
    <property type="entry name" value="LAR_N DOMAIN-CONTAINING PROTEIN"/>
    <property type="match status" value="1"/>
</dbReference>
<reference evidence="2 3" key="1">
    <citation type="journal article" date="2021" name="ISME Commun">
        <title>Automated analysis of genomic sequences facilitates high-throughput and comprehensive description of bacteria.</title>
        <authorList>
            <person name="Hitch T.C.A."/>
        </authorList>
    </citation>
    <scope>NUCLEOTIDE SEQUENCE [LARGE SCALE GENOMIC DNA]</scope>
    <source>
        <strain evidence="2 3">H2_18</strain>
    </source>
</reference>
<sequence>MKYTLAQNRWYGEQPVEITLPDNWNVQFLSSGGDAYPALTREELKKRFQYAVGTKPIRELAKGHKQVAIVFDDLTRATPTQPIAEVLLEELLAAGIQKENIRFICGLGLHGAHMRNDFVRKLGEKIVREYAVFNHNPYESCVEVGVTPKGVKIEINAEFMSCDLRIGIGGLVPHPLNGFGGGGKLIMPGVASAHTIYGTHLAKVQNISAPGKNPLSGSGNLSDDHFRSEVEACAKAAGLDFKIDALLNTRCEMYDIVMGDPIEAYYEGVKRAEGKYGVKLDGKKKVVIANANAKASEANIALFTGMMALEPTGGDLVLVDFTPGQCVHYGCGPMGDAAGGKTYNGVKERPGLIKRLIVYSPYPDYTSALWFCKPEQLIWAETWEEVMAVISDNGAETTAGIFSDATLQFIEQQ</sequence>
<evidence type="ECO:0000313" key="3">
    <source>
        <dbReference type="Proteomes" id="UP001652394"/>
    </source>
</evidence>
<dbReference type="InterPro" id="IPR018657">
    <property type="entry name" value="LarA-like_N"/>
</dbReference>
<protein>
    <submittedName>
        <fullName evidence="2">Lactate racemase domain-containing protein</fullName>
    </submittedName>
</protein>
<accession>A0ABT2T810</accession>
<proteinExistence type="predicted"/>
<evidence type="ECO:0000313" key="2">
    <source>
        <dbReference type="EMBL" id="MCU6746404.1"/>
    </source>
</evidence>
<dbReference type="EMBL" id="JAOQJX010000002">
    <property type="protein sequence ID" value="MCU6746404.1"/>
    <property type="molecule type" value="Genomic_DNA"/>
</dbReference>
<dbReference type="Pfam" id="PF09861">
    <property type="entry name" value="Lar_N"/>
    <property type="match status" value="1"/>
</dbReference>
<dbReference type="Gene3D" id="3.40.50.11440">
    <property type="match status" value="1"/>
</dbReference>
<evidence type="ECO:0000259" key="1">
    <source>
        <dbReference type="Pfam" id="PF09861"/>
    </source>
</evidence>
<keyword evidence="3" id="KW-1185">Reference proteome</keyword>